<dbReference type="CDD" id="cd17546">
    <property type="entry name" value="REC_hyHK_CKI1_RcsC-like"/>
    <property type="match status" value="1"/>
</dbReference>
<keyword evidence="8" id="KW-0067">ATP-binding</keyword>
<feature type="domain" description="Histidine kinase" evidence="15">
    <location>
        <begin position="410"/>
        <end position="644"/>
    </location>
</feature>
<evidence type="ECO:0000259" key="15">
    <source>
        <dbReference type="PROSITE" id="PS50109"/>
    </source>
</evidence>
<dbReference type="SMART" id="SM00388">
    <property type="entry name" value="HisKA"/>
    <property type="match status" value="1"/>
</dbReference>
<dbReference type="InterPro" id="IPR000700">
    <property type="entry name" value="PAS-assoc_C"/>
</dbReference>
<dbReference type="Pfam" id="PF01627">
    <property type="entry name" value="Hpt"/>
    <property type="match status" value="1"/>
</dbReference>
<dbReference type="Gene3D" id="1.10.287.130">
    <property type="match status" value="1"/>
</dbReference>
<feature type="compositionally biased region" description="Low complexity" evidence="14">
    <location>
        <begin position="943"/>
        <end position="959"/>
    </location>
</feature>
<dbReference type="InterPro" id="IPR011006">
    <property type="entry name" value="CheY-like_superfamily"/>
</dbReference>
<feature type="domain" description="PAS" evidence="17">
    <location>
        <begin position="140"/>
        <end position="212"/>
    </location>
</feature>
<dbReference type="NCBIfam" id="TIGR00229">
    <property type="entry name" value="sensory_box"/>
    <property type="match status" value="3"/>
</dbReference>
<keyword evidence="7" id="KW-0547">Nucleotide-binding</keyword>
<evidence type="ECO:0000256" key="14">
    <source>
        <dbReference type="SAM" id="MobiDB-lite"/>
    </source>
</evidence>
<dbReference type="EMBL" id="CP121472">
    <property type="protein sequence ID" value="WPL18559.1"/>
    <property type="molecule type" value="Genomic_DNA"/>
</dbReference>
<dbReference type="InterPro" id="IPR004358">
    <property type="entry name" value="Sig_transdc_His_kin-like_C"/>
</dbReference>
<feature type="domain" description="PAC" evidence="18">
    <location>
        <begin position="216"/>
        <end position="268"/>
    </location>
</feature>
<protein>
    <recommendedName>
        <fullName evidence="3">histidine kinase</fullName>
        <ecNumber evidence="3">2.7.13.3</ecNumber>
    </recommendedName>
</protein>
<feature type="domain" description="Response regulatory" evidence="16">
    <location>
        <begin position="663"/>
        <end position="784"/>
    </location>
</feature>
<feature type="domain" description="Response regulatory" evidence="16">
    <location>
        <begin position="813"/>
        <end position="931"/>
    </location>
</feature>
<comment type="subcellular location">
    <subcellularLocation>
        <location evidence="2">Cell membrane</location>
        <topology evidence="2">Multi-pass membrane protein</topology>
    </subcellularLocation>
</comment>
<dbReference type="GO" id="GO:0004673">
    <property type="term" value="F:protein histidine kinase activity"/>
    <property type="evidence" value="ECO:0007669"/>
    <property type="project" value="UniProtKB-EC"/>
</dbReference>
<dbReference type="Pfam" id="PF02518">
    <property type="entry name" value="HATPase_c"/>
    <property type="match status" value="1"/>
</dbReference>
<organism evidence="20 21">
    <name type="scientific">Thiorhodovibrio winogradskyi</name>
    <dbReference type="NCBI Taxonomy" id="77007"/>
    <lineage>
        <taxon>Bacteria</taxon>
        <taxon>Pseudomonadati</taxon>
        <taxon>Pseudomonadota</taxon>
        <taxon>Gammaproteobacteria</taxon>
        <taxon>Chromatiales</taxon>
        <taxon>Chromatiaceae</taxon>
        <taxon>Thiorhodovibrio</taxon>
    </lineage>
</organism>
<dbReference type="Gene3D" id="3.30.450.20">
    <property type="entry name" value="PAS domain"/>
    <property type="match status" value="3"/>
</dbReference>
<dbReference type="PRINTS" id="PR00344">
    <property type="entry name" value="BCTRLSENSOR"/>
</dbReference>
<feature type="modified residue" description="Phosphohistidine" evidence="12">
    <location>
        <position position="1021"/>
    </location>
</feature>
<keyword evidence="20" id="KW-0418">Kinase</keyword>
<dbReference type="InterPro" id="IPR036097">
    <property type="entry name" value="HisK_dim/P_sf"/>
</dbReference>
<dbReference type="InterPro" id="IPR001610">
    <property type="entry name" value="PAC"/>
</dbReference>
<keyword evidence="21" id="KW-1185">Reference proteome</keyword>
<evidence type="ECO:0000313" key="21">
    <source>
        <dbReference type="Proteomes" id="UP001432180"/>
    </source>
</evidence>
<dbReference type="SUPFAM" id="SSF52172">
    <property type="entry name" value="CheY-like"/>
    <property type="match status" value="2"/>
</dbReference>
<dbReference type="EC" id="2.7.13.3" evidence="3"/>
<dbReference type="InterPro" id="IPR005467">
    <property type="entry name" value="His_kinase_dom"/>
</dbReference>
<dbReference type="SUPFAM" id="SSF55785">
    <property type="entry name" value="PYP-like sensor domain (PAS domain)"/>
    <property type="match status" value="3"/>
</dbReference>
<dbReference type="InterPro" id="IPR003661">
    <property type="entry name" value="HisK_dim/P_dom"/>
</dbReference>
<evidence type="ECO:0000256" key="2">
    <source>
        <dbReference type="ARBA" id="ARBA00004651"/>
    </source>
</evidence>
<evidence type="ECO:0000259" key="17">
    <source>
        <dbReference type="PROSITE" id="PS50112"/>
    </source>
</evidence>
<evidence type="ECO:0000256" key="9">
    <source>
        <dbReference type="ARBA" id="ARBA00022989"/>
    </source>
</evidence>
<evidence type="ECO:0000256" key="12">
    <source>
        <dbReference type="PROSITE-ProRule" id="PRU00110"/>
    </source>
</evidence>
<keyword evidence="6" id="KW-0812">Transmembrane</keyword>
<evidence type="ECO:0000259" key="19">
    <source>
        <dbReference type="PROSITE" id="PS50894"/>
    </source>
</evidence>
<evidence type="ECO:0000256" key="8">
    <source>
        <dbReference type="ARBA" id="ARBA00022840"/>
    </source>
</evidence>
<keyword evidence="10" id="KW-0902">Two-component regulatory system</keyword>
<keyword evidence="5 13" id="KW-0597">Phosphoprotein</keyword>
<feature type="domain" description="PAS" evidence="17">
    <location>
        <begin position="14"/>
        <end position="65"/>
    </location>
</feature>
<reference evidence="20 21" key="1">
    <citation type="journal article" date="2023" name="Microorganisms">
        <title>Thiorhodovibrio frisius and Trv. litoralis spp. nov., Two Novel Members from a Clade of Fastidious Purple Sulfur Bacteria That Exhibit Unique Red-Shifted Light-Harvesting Capabilities.</title>
        <authorList>
            <person name="Methner A."/>
            <person name="Kuzyk S.B."/>
            <person name="Petersen J."/>
            <person name="Bauer S."/>
            <person name="Brinkmann H."/>
            <person name="Sichau K."/>
            <person name="Wanner G."/>
            <person name="Wolf J."/>
            <person name="Neumann-Schaal M."/>
            <person name="Henke P."/>
            <person name="Tank M."/>
            <person name="Sproer C."/>
            <person name="Bunk B."/>
            <person name="Overmann J."/>
        </authorList>
    </citation>
    <scope>NUCLEOTIDE SEQUENCE [LARGE SCALE GENOMIC DNA]</scope>
    <source>
        <strain evidence="20 21">DSM 6702</strain>
    </source>
</reference>
<dbReference type="Pfam" id="PF00512">
    <property type="entry name" value="HisKA"/>
    <property type="match status" value="1"/>
</dbReference>
<dbReference type="CDD" id="cd00130">
    <property type="entry name" value="PAS"/>
    <property type="match status" value="3"/>
</dbReference>
<feature type="domain" description="PAS" evidence="17">
    <location>
        <begin position="269"/>
        <end position="314"/>
    </location>
</feature>
<keyword evidence="11" id="KW-0472">Membrane</keyword>
<dbReference type="InterPro" id="IPR001789">
    <property type="entry name" value="Sig_transdc_resp-reg_receiver"/>
</dbReference>
<dbReference type="PROSITE" id="PS50110">
    <property type="entry name" value="RESPONSE_REGULATORY"/>
    <property type="match status" value="2"/>
</dbReference>
<dbReference type="Pfam" id="PF08447">
    <property type="entry name" value="PAS_3"/>
    <property type="match status" value="1"/>
</dbReference>
<dbReference type="Proteomes" id="UP001432180">
    <property type="component" value="Chromosome"/>
</dbReference>
<dbReference type="SMART" id="SM00086">
    <property type="entry name" value="PAC"/>
    <property type="match status" value="3"/>
</dbReference>
<dbReference type="SUPFAM" id="SSF47226">
    <property type="entry name" value="Histidine-containing phosphotransfer domain, HPT domain"/>
    <property type="match status" value="1"/>
</dbReference>
<sequence length="1092" mass="119316">MGSEMSDTLVSRKEHSLYHLVFNNSLIGIFVVDCDRRIIEINERACKLFGYEATALLGESVEVLHISPASFQRFGKEVFSRIHSTGVADVRYQLKRANGEVFQAALSGRPLNGVDRAEGVIWVIDDISRTSRAEGALRASEERFALAVAGSNAGIWDWDIPTNRIYFSPRWKELIGYADAEIPNRFEEWAARVHPEDLPGANAAIEAHLRGATDLLATEFRMRCKDGSWRWILGRGLCVRDEQGRPLRMAGSHSDIDARRRAEDRARAQEARLAAVLDTVQTGIVVIDHDLREVVDANEQAARILGLVREELIGTLCSDHLCLNPDHCPFESGTPETWRSISNQEAVFVRADGTQVSVLKSLAPLKLQDSNLLIESFVDITPLKETEQALRLAKEEAESAALAKSEFLAKMSHEIRTPMNSILGMTKLTLDSRLDTEQRENLEIVDAAAEALLALIDDILDFSKLEAHRVMLDPIDFDLSVLFEEVLDGFALRAAEKELELIEFIDPRVPLGLKGDTQRLRQVLINLLGNAIKFTASGEVVLSVEPASEQPGPDDPPVRPGPGVRVKWLRFAVRDTGVGVAPEKQANIFSAFQQADNSVTREYGGTGLGLSISRQLVELMGGRLELTSRLGQGSEFSFLLPLEPASSPVPSASLTAPELRGLRCLVVDDNSANRRLLVKTLNGWGCRPHAVSGGADALADLQQANDAGDPFRLVLLDLLMPGMDGEQTAHAIQGDGRCGAPDILLLASASVRGQAARLRTLGVRSLLIKPVKHRQLLRAMTQALTLPQGTLDAVSLSASSKVVSQSPRFAGARVLLAEDRLFNRKVAVSYLSRFGIEVMTAVNGLQALELSRTCVFDLIFMDLQMPRMDGYQATVAIRDEPGHLNRNTPIVAMTAQALEGDREKCLQAGMDDYLSKPIRLELLERALRRWLNDAERRPRLSVEPSAAGPAAGPAAESAAQDPRSSAVPKALPAELESLFEDDPEGLADLLRTFVSDCRADLDALLGAWRDRDIPRMQGRLHALKGLVANLGFAALAERLAAAQEAVQAVEFKQTPDTGLDMAALDVPLAEAREAVIALIDSLDTEAVSDPLS</sequence>
<dbReference type="InterPro" id="IPR036890">
    <property type="entry name" value="HATPase_C_sf"/>
</dbReference>
<name>A0ABZ0SDB0_9GAMM</name>
<dbReference type="InterPro" id="IPR035965">
    <property type="entry name" value="PAS-like_dom_sf"/>
</dbReference>
<evidence type="ECO:0000256" key="4">
    <source>
        <dbReference type="ARBA" id="ARBA00022475"/>
    </source>
</evidence>
<keyword evidence="20" id="KW-0808">Transferase</keyword>
<dbReference type="PROSITE" id="PS50109">
    <property type="entry name" value="HIS_KIN"/>
    <property type="match status" value="1"/>
</dbReference>
<feature type="domain" description="HPt" evidence="19">
    <location>
        <begin position="982"/>
        <end position="1082"/>
    </location>
</feature>
<dbReference type="Gene3D" id="3.40.50.2300">
    <property type="match status" value="2"/>
</dbReference>
<gene>
    <name evidence="20" type="primary">barA_18</name>
    <name evidence="20" type="ORF">Thiowin_03632</name>
</gene>
<dbReference type="Gene3D" id="3.30.565.10">
    <property type="entry name" value="Histidine kinase-like ATPase, C-terminal domain"/>
    <property type="match status" value="1"/>
</dbReference>
<dbReference type="PANTHER" id="PTHR45339:SF1">
    <property type="entry name" value="HYBRID SIGNAL TRANSDUCTION HISTIDINE KINASE J"/>
    <property type="match status" value="1"/>
</dbReference>
<dbReference type="InterPro" id="IPR003594">
    <property type="entry name" value="HATPase_dom"/>
</dbReference>
<evidence type="ECO:0000259" key="16">
    <source>
        <dbReference type="PROSITE" id="PS50110"/>
    </source>
</evidence>
<evidence type="ECO:0000256" key="10">
    <source>
        <dbReference type="ARBA" id="ARBA00023012"/>
    </source>
</evidence>
<dbReference type="CDD" id="cd16922">
    <property type="entry name" value="HATPase_EvgS-ArcB-TorS-like"/>
    <property type="match status" value="1"/>
</dbReference>
<feature type="modified residue" description="4-aspartylphosphate" evidence="13">
    <location>
        <position position="717"/>
    </location>
</feature>
<dbReference type="Pfam" id="PF13426">
    <property type="entry name" value="PAS_9"/>
    <property type="match status" value="2"/>
</dbReference>
<evidence type="ECO:0000256" key="7">
    <source>
        <dbReference type="ARBA" id="ARBA00022741"/>
    </source>
</evidence>
<dbReference type="SUPFAM" id="SSF47384">
    <property type="entry name" value="Homodimeric domain of signal transducing histidine kinase"/>
    <property type="match status" value="1"/>
</dbReference>
<dbReference type="Pfam" id="PF00072">
    <property type="entry name" value="Response_reg"/>
    <property type="match status" value="2"/>
</dbReference>
<dbReference type="InterPro" id="IPR008207">
    <property type="entry name" value="Sig_transdc_His_kin_Hpt_dom"/>
</dbReference>
<dbReference type="InterPro" id="IPR000014">
    <property type="entry name" value="PAS"/>
</dbReference>
<dbReference type="PROSITE" id="PS50894">
    <property type="entry name" value="HPT"/>
    <property type="match status" value="1"/>
</dbReference>
<evidence type="ECO:0000256" key="3">
    <source>
        <dbReference type="ARBA" id="ARBA00012438"/>
    </source>
</evidence>
<dbReference type="InterPro" id="IPR036641">
    <property type="entry name" value="HPT_dom_sf"/>
</dbReference>
<feature type="domain" description="PAC" evidence="18">
    <location>
        <begin position="342"/>
        <end position="392"/>
    </location>
</feature>
<feature type="region of interest" description="Disordered" evidence="14">
    <location>
        <begin position="938"/>
        <end position="967"/>
    </location>
</feature>
<dbReference type="PANTHER" id="PTHR45339">
    <property type="entry name" value="HYBRID SIGNAL TRANSDUCTION HISTIDINE KINASE J"/>
    <property type="match status" value="1"/>
</dbReference>
<evidence type="ECO:0000256" key="13">
    <source>
        <dbReference type="PROSITE-ProRule" id="PRU00169"/>
    </source>
</evidence>
<evidence type="ECO:0000256" key="5">
    <source>
        <dbReference type="ARBA" id="ARBA00022553"/>
    </source>
</evidence>
<dbReference type="PROSITE" id="PS50112">
    <property type="entry name" value="PAS"/>
    <property type="match status" value="3"/>
</dbReference>
<accession>A0ABZ0SDB0</accession>
<dbReference type="SMART" id="SM00448">
    <property type="entry name" value="REC"/>
    <property type="match status" value="2"/>
</dbReference>
<dbReference type="InterPro" id="IPR013655">
    <property type="entry name" value="PAS_fold_3"/>
</dbReference>
<dbReference type="SMART" id="SM00387">
    <property type="entry name" value="HATPase_c"/>
    <property type="match status" value="1"/>
</dbReference>
<evidence type="ECO:0000256" key="11">
    <source>
        <dbReference type="ARBA" id="ARBA00023136"/>
    </source>
</evidence>
<keyword evidence="9" id="KW-1133">Transmembrane helix</keyword>
<comment type="catalytic activity">
    <reaction evidence="1">
        <text>ATP + protein L-histidine = ADP + protein N-phospho-L-histidine.</text>
        <dbReference type="EC" id="2.7.13.3"/>
    </reaction>
</comment>
<dbReference type="SMART" id="SM00091">
    <property type="entry name" value="PAS"/>
    <property type="match status" value="3"/>
</dbReference>
<feature type="modified residue" description="4-aspartylphosphate" evidence="13">
    <location>
        <position position="862"/>
    </location>
</feature>
<dbReference type="Gene3D" id="1.20.120.160">
    <property type="entry name" value="HPT domain"/>
    <property type="match status" value="1"/>
</dbReference>
<dbReference type="PROSITE" id="PS50113">
    <property type="entry name" value="PAC"/>
    <property type="match status" value="2"/>
</dbReference>
<evidence type="ECO:0000313" key="20">
    <source>
        <dbReference type="EMBL" id="WPL18559.1"/>
    </source>
</evidence>
<keyword evidence="4" id="KW-1003">Cell membrane</keyword>
<evidence type="ECO:0000259" key="18">
    <source>
        <dbReference type="PROSITE" id="PS50113"/>
    </source>
</evidence>
<evidence type="ECO:0000256" key="6">
    <source>
        <dbReference type="ARBA" id="ARBA00022692"/>
    </source>
</evidence>
<dbReference type="SUPFAM" id="SSF55874">
    <property type="entry name" value="ATPase domain of HSP90 chaperone/DNA topoisomerase II/histidine kinase"/>
    <property type="match status" value="1"/>
</dbReference>
<proteinExistence type="predicted"/>
<dbReference type="CDD" id="cd00082">
    <property type="entry name" value="HisKA"/>
    <property type="match status" value="1"/>
</dbReference>
<evidence type="ECO:0000256" key="1">
    <source>
        <dbReference type="ARBA" id="ARBA00000085"/>
    </source>
</evidence>